<accession>A0ACC2SP75</accession>
<evidence type="ECO:0000313" key="1">
    <source>
        <dbReference type="EMBL" id="KAJ9064204.1"/>
    </source>
</evidence>
<proteinExistence type="predicted"/>
<dbReference type="EMBL" id="QTSX02004512">
    <property type="protein sequence ID" value="KAJ9064204.1"/>
    <property type="molecule type" value="Genomic_DNA"/>
</dbReference>
<keyword evidence="2" id="KW-1185">Reference proteome</keyword>
<protein>
    <submittedName>
        <fullName evidence="1">Uncharacterized protein</fullName>
    </submittedName>
</protein>
<evidence type="ECO:0000313" key="2">
    <source>
        <dbReference type="Proteomes" id="UP001165960"/>
    </source>
</evidence>
<sequence>MIPRPQGHFWMISSGWYLLGDSSIALCAGQQCSFSCSADPEVVLIVSLYSPSGLSKLRL</sequence>
<organism evidence="1 2">
    <name type="scientific">Entomophthora muscae</name>
    <dbReference type="NCBI Taxonomy" id="34485"/>
    <lineage>
        <taxon>Eukaryota</taxon>
        <taxon>Fungi</taxon>
        <taxon>Fungi incertae sedis</taxon>
        <taxon>Zoopagomycota</taxon>
        <taxon>Entomophthoromycotina</taxon>
        <taxon>Entomophthoromycetes</taxon>
        <taxon>Entomophthorales</taxon>
        <taxon>Entomophthoraceae</taxon>
        <taxon>Entomophthora</taxon>
    </lineage>
</organism>
<comment type="caution">
    <text evidence="1">The sequence shown here is derived from an EMBL/GenBank/DDBJ whole genome shotgun (WGS) entry which is preliminary data.</text>
</comment>
<dbReference type="Proteomes" id="UP001165960">
    <property type="component" value="Unassembled WGS sequence"/>
</dbReference>
<reference evidence="1" key="1">
    <citation type="submission" date="2022-04" db="EMBL/GenBank/DDBJ databases">
        <title>Genome of the entomopathogenic fungus Entomophthora muscae.</title>
        <authorList>
            <person name="Elya C."/>
            <person name="Lovett B.R."/>
            <person name="Lee E."/>
            <person name="Macias A.M."/>
            <person name="Hajek A.E."/>
            <person name="De Bivort B.L."/>
            <person name="Kasson M.T."/>
            <person name="De Fine Licht H.H."/>
            <person name="Stajich J.E."/>
        </authorList>
    </citation>
    <scope>NUCLEOTIDE SEQUENCE</scope>
    <source>
        <strain evidence="1">Berkeley</strain>
    </source>
</reference>
<gene>
    <name evidence="1" type="ORF">DSO57_1032919</name>
</gene>
<name>A0ACC2SP75_9FUNG</name>